<accession>A0A4P5P4E9</accession>
<keyword evidence="2" id="KW-1185">Reference proteome</keyword>
<evidence type="ECO:0008006" key="3">
    <source>
        <dbReference type="Google" id="ProtNLM"/>
    </source>
</evidence>
<evidence type="ECO:0000313" key="1">
    <source>
        <dbReference type="EMBL" id="GCE83577.1"/>
    </source>
</evidence>
<sequence>MRLRLSAIMMTTGILLAGCDNKPAVNLGGIGGTPNPYNYMKASGQCQVTGPTAAGKDTRTASMQVRSDDGYCAIETRVSAGHPYASFGVSPAPEHGKAFIYNYNDHTYVTYTPNTAYSGADRFRVVLITGEKQPREYMDVTANVTAPAVSTAK</sequence>
<dbReference type="Proteomes" id="UP000315095">
    <property type="component" value="Unassembled WGS sequence"/>
</dbReference>
<accession>A0A4P5NSZ1</accession>
<protein>
    <recommendedName>
        <fullName evidence="3">Lipoprotein</fullName>
    </recommendedName>
</protein>
<gene>
    <name evidence="1" type="ORF">MSKU9_1718</name>
</gene>
<comment type="caution">
    <text evidence="1">The sequence shown here is derived from an EMBL/GenBank/DDBJ whole genome shotgun (WGS) entry which is preliminary data.</text>
</comment>
<organism evidence="1 2">
    <name type="scientific">Komagataeibacter diospyri</name>
    <dbReference type="NCBI Taxonomy" id="1932662"/>
    <lineage>
        <taxon>Bacteria</taxon>
        <taxon>Pseudomonadati</taxon>
        <taxon>Pseudomonadota</taxon>
        <taxon>Alphaproteobacteria</taxon>
        <taxon>Acetobacterales</taxon>
        <taxon>Acetobacteraceae</taxon>
        <taxon>Komagataeibacter</taxon>
    </lineage>
</organism>
<proteinExistence type="predicted"/>
<dbReference type="PROSITE" id="PS51257">
    <property type="entry name" value="PROKAR_LIPOPROTEIN"/>
    <property type="match status" value="1"/>
</dbReference>
<dbReference type="AlphaFoldDB" id="A0A4P5NSZ1"/>
<reference evidence="2" key="1">
    <citation type="submission" date="2017-01" db="EMBL/GenBank/DDBJ databases">
        <title>Komagataeibacter sp. MSKU9 whole genome sequencing project.</title>
        <authorList>
            <person name="Matsutani M."/>
            <person name="Naloka K."/>
            <person name="Theeragool G."/>
            <person name="Yakushi T."/>
            <person name="Matsushita K."/>
        </authorList>
    </citation>
    <scope>NUCLEOTIDE SEQUENCE [LARGE SCALE GENOMIC DNA]</scope>
    <source>
        <strain evidence="2">MSKU9</strain>
    </source>
</reference>
<evidence type="ECO:0000313" key="2">
    <source>
        <dbReference type="Proteomes" id="UP000315095"/>
    </source>
</evidence>
<name>A0A4P5NSZ1_9PROT</name>
<dbReference type="EMBL" id="BDLU01000037">
    <property type="protein sequence ID" value="GCE83577.1"/>
    <property type="molecule type" value="Genomic_DNA"/>
</dbReference>